<dbReference type="PROSITE" id="PS51117">
    <property type="entry name" value="LAMININ_NTER"/>
    <property type="match status" value="1"/>
</dbReference>
<evidence type="ECO:0000313" key="17">
    <source>
        <dbReference type="Ensembl" id="ENSSFAP00005003001.1"/>
    </source>
</evidence>
<dbReference type="InterPro" id="IPR000742">
    <property type="entry name" value="EGF"/>
</dbReference>
<dbReference type="FunFam" id="2.10.25.10:FF:000090">
    <property type="entry name" value="laminin subunit alpha"/>
    <property type="match status" value="2"/>
</dbReference>
<dbReference type="PANTHER" id="PTHR10574">
    <property type="entry name" value="NETRIN/LAMININ-RELATED"/>
    <property type="match status" value="1"/>
</dbReference>
<dbReference type="GO" id="GO:0034446">
    <property type="term" value="P:substrate adhesion-dependent cell spreading"/>
    <property type="evidence" value="ECO:0007669"/>
    <property type="project" value="TreeGrafter"/>
</dbReference>
<dbReference type="OMA" id="MCPSCFF"/>
<organism evidence="17 18">
    <name type="scientific">Salarias fasciatus</name>
    <name type="common">Jewelled blenny</name>
    <name type="synonym">Blennius fasciatus</name>
    <dbReference type="NCBI Taxonomy" id="181472"/>
    <lineage>
        <taxon>Eukaryota</taxon>
        <taxon>Metazoa</taxon>
        <taxon>Chordata</taxon>
        <taxon>Craniata</taxon>
        <taxon>Vertebrata</taxon>
        <taxon>Euteleostomi</taxon>
        <taxon>Actinopterygii</taxon>
        <taxon>Neopterygii</taxon>
        <taxon>Teleostei</taxon>
        <taxon>Neoteleostei</taxon>
        <taxon>Acanthomorphata</taxon>
        <taxon>Ovalentaria</taxon>
        <taxon>Blenniimorphae</taxon>
        <taxon>Blenniiformes</taxon>
        <taxon>Blennioidei</taxon>
        <taxon>Blenniidae</taxon>
        <taxon>Salariinae</taxon>
        <taxon>Salarias</taxon>
    </lineage>
</organism>
<dbReference type="GO" id="GO:0007411">
    <property type="term" value="P:axon guidance"/>
    <property type="evidence" value="ECO:0007669"/>
    <property type="project" value="TreeGrafter"/>
</dbReference>
<feature type="disulfide bond" evidence="12">
    <location>
        <begin position="431"/>
        <end position="448"/>
    </location>
</feature>
<dbReference type="PRINTS" id="PR00011">
    <property type="entry name" value="EGFLAMININ"/>
</dbReference>
<evidence type="ECO:0000256" key="2">
    <source>
        <dbReference type="ARBA" id="ARBA00004498"/>
    </source>
</evidence>
<evidence type="ECO:0000256" key="5">
    <source>
        <dbReference type="ARBA" id="ARBA00022729"/>
    </source>
</evidence>
<feature type="disulfide bond" evidence="12">
    <location>
        <begin position="399"/>
        <end position="408"/>
    </location>
</feature>
<feature type="domain" description="Laminin EGF-like" evidence="15">
    <location>
        <begin position="526"/>
        <end position="578"/>
    </location>
</feature>
<feature type="disulfide bond" evidence="12">
    <location>
        <begin position="344"/>
        <end position="353"/>
    </location>
</feature>
<dbReference type="PROSITE" id="PS01248">
    <property type="entry name" value="EGF_LAM_1"/>
    <property type="match status" value="2"/>
</dbReference>
<dbReference type="SMART" id="SM00136">
    <property type="entry name" value="LamNT"/>
    <property type="match status" value="1"/>
</dbReference>
<evidence type="ECO:0000256" key="13">
    <source>
        <dbReference type="SAM" id="MobiDB-lite"/>
    </source>
</evidence>
<feature type="disulfide bond" evidence="12">
    <location>
        <begin position="478"/>
        <end position="490"/>
    </location>
</feature>
<dbReference type="Gene3D" id="2.60.120.260">
    <property type="entry name" value="Galactose-binding domain-like"/>
    <property type="match status" value="1"/>
</dbReference>
<reference evidence="17" key="1">
    <citation type="submission" date="2019-06" db="EMBL/GenBank/DDBJ databases">
        <authorList>
            <consortium name="Wellcome Sanger Institute Data Sharing"/>
        </authorList>
    </citation>
    <scope>NUCLEOTIDE SEQUENCE [LARGE SCALE GENOMIC DNA]</scope>
</reference>
<keyword evidence="10" id="KW-0966">Cell projection</keyword>
<sequence length="1126" mass="123773">MRILFLLTAMATLSQAQRDCYRGACYPPSSDLLLGRGHLLQASSTCGLSSPEIYCTPYEQRRMKCCPCDSRNPQGQLAHTIQDVLSSSGPQRWWQSKKDMNPVTLQLDLDNLYQLDNLVLSFKGPRPNALVIERTQDNGRTWQPARYMATDCQKSFPDVPTTTPIILDQTYCTTLPPTDETPYHDHTIEFSPLRQFAYAPPAKSQKVQNVTGLTGLRVRMTELGDVPNLPGRALSRFYALKEVRVMGSCMCHGHANRCLPEEFNNPQSNTIQVHPQCDCQHNTAGVHCERCMELYNDLPWKPAEEGNPHTCRRCECNNHAQRCHFDPAVYEASGQTSGGVCESCQHHTTGPKCDQCAPGYQPNPRSQMDRPDACIRCVCSAEGSLNGGRCDDVTGSCTCKAKVEGPRCDRCKRGHYGLSTSNLLGCSKCSCSLSGSLTDACDPLTGQCLCRPHFLGRTCDQCSKGYWKPSQSDRCEPCSCDPTRSRSDICDQLTGQCLCRPGFAGRTCNECPDNTYGDPLIDCQPCRCNTEGTLPEVCDKQTGTCLCRPGITGTRCDSCGPGRCDLFPNCDFCPSCFVTLNTQRKNLSSALEKLSPKFPSRPGTTGDLGNFGTRIRDLEASLNLIRDSISFPPNVTKKVNNALDELDKLRDQVDQVDNDLPSTLRTPDLNSDLVKVQSLLDDLTSLYKIKKDAVDNTVSPNSAGAFNTIKNAYDDSNNAVNKVIASGDKVKESADVRGETTDLTSQVQQGNTRDLNKLNSSMASQPDLTPVAKQVCGSTRSKPCTPLLCDGADLCPPDGSPPCNKGEKCVGALPLSKRANADAKDVKDRLDKLTGKITDTAEKLQKTQEKTNQVRQSAGKLSDKIKKARDDLEDDLKETRDIVTELKDFLSDPTSDPAHIQKLSDWILKAKLPLNLVTLKRKLDELKNLAENLPDSSTVLQDAEPQLDTARKLLEEAQDARDKALDGKDDVDKLLAGFQPVENSLSNLEGQLQDSMDLIDNLNNNLTQARDQLSPVEKALNNALIQIQPLKPKLDELKGLLQNGEQLAKDAQEDADKAEKEIKAANEELETVEKQLDRLKDETPTQMGGEEGSPADRLSKLMEGTGVLANNTDTMLKDLEGNNHQS</sequence>
<comment type="subcellular location">
    <subcellularLocation>
        <location evidence="1">Cell projection</location>
    </subcellularLocation>
    <subcellularLocation>
        <location evidence="2">Secreted</location>
        <location evidence="2">Extracellular space</location>
        <location evidence="2">Extracellular matrix</location>
    </subcellularLocation>
</comment>
<dbReference type="SMART" id="SM00180">
    <property type="entry name" value="EGF_Lam"/>
    <property type="match status" value="6"/>
</dbReference>
<evidence type="ECO:0000256" key="8">
    <source>
        <dbReference type="ARBA" id="ARBA00023157"/>
    </source>
</evidence>
<evidence type="ECO:0000256" key="7">
    <source>
        <dbReference type="ARBA" id="ARBA00023054"/>
    </source>
</evidence>
<keyword evidence="4" id="KW-0272">Extracellular matrix</keyword>
<evidence type="ECO:0000256" key="4">
    <source>
        <dbReference type="ARBA" id="ARBA00022530"/>
    </source>
</evidence>
<dbReference type="Pfam" id="PF24973">
    <property type="entry name" value="EGF_LMN_ATRN"/>
    <property type="match status" value="1"/>
</dbReference>
<feature type="domain" description="Laminin N-terminal" evidence="16">
    <location>
        <begin position="21"/>
        <end position="248"/>
    </location>
</feature>
<dbReference type="Gene3D" id="2.170.300.10">
    <property type="entry name" value="Tie2 ligand-binding domain superfamily"/>
    <property type="match status" value="1"/>
</dbReference>
<dbReference type="SUPFAM" id="SSF57196">
    <property type="entry name" value="EGF/Laminin"/>
    <property type="match status" value="6"/>
</dbReference>
<feature type="domain" description="Laminin EGF-like" evidence="15">
    <location>
        <begin position="314"/>
        <end position="376"/>
    </location>
</feature>
<evidence type="ECO:0000256" key="3">
    <source>
        <dbReference type="ARBA" id="ARBA00022525"/>
    </source>
</evidence>
<feature type="signal peptide" evidence="14">
    <location>
        <begin position="1"/>
        <end position="16"/>
    </location>
</feature>
<evidence type="ECO:0000256" key="12">
    <source>
        <dbReference type="PROSITE-ProRule" id="PRU00460"/>
    </source>
</evidence>
<dbReference type="PANTHER" id="PTHR10574:SF268">
    <property type="entry name" value="LAMININ SUBUNIT BETA-3"/>
    <property type="match status" value="1"/>
</dbReference>
<dbReference type="Pfam" id="PF00055">
    <property type="entry name" value="Laminin_N"/>
    <property type="match status" value="1"/>
</dbReference>
<dbReference type="InterPro" id="IPR002049">
    <property type="entry name" value="LE_dom"/>
</dbReference>
<name>A0A672F831_SALFA</name>
<keyword evidence="5 14" id="KW-0732">Signal</keyword>
<keyword evidence="11 12" id="KW-0424">Laminin EGF-like domain</keyword>
<reference evidence="17" key="2">
    <citation type="submission" date="2025-08" db="UniProtKB">
        <authorList>
            <consortium name="Ensembl"/>
        </authorList>
    </citation>
    <scope>IDENTIFICATION</scope>
</reference>
<reference evidence="17" key="3">
    <citation type="submission" date="2025-09" db="UniProtKB">
        <authorList>
            <consortium name="Ensembl"/>
        </authorList>
    </citation>
    <scope>IDENTIFICATION</scope>
</reference>
<dbReference type="Gene3D" id="1.20.120.330">
    <property type="entry name" value="Nucleotidyltransferases domain 2"/>
    <property type="match status" value="1"/>
</dbReference>
<keyword evidence="18" id="KW-1185">Reference proteome</keyword>
<keyword evidence="8 12" id="KW-1015">Disulfide bond</keyword>
<feature type="disulfide bond" evidence="12">
    <location>
        <begin position="429"/>
        <end position="441"/>
    </location>
</feature>
<feature type="domain" description="Laminin EGF-like" evidence="15">
    <location>
        <begin position="429"/>
        <end position="477"/>
    </location>
</feature>
<evidence type="ECO:0000256" key="6">
    <source>
        <dbReference type="ARBA" id="ARBA00022737"/>
    </source>
</evidence>
<evidence type="ECO:0000256" key="14">
    <source>
        <dbReference type="SAM" id="SignalP"/>
    </source>
</evidence>
<feature type="chain" id="PRO_5025429463" description="Laminin, beta 3" evidence="14">
    <location>
        <begin position="17"/>
        <end position="1126"/>
    </location>
</feature>
<dbReference type="GO" id="GO:0070831">
    <property type="term" value="P:basement membrane assembly"/>
    <property type="evidence" value="ECO:0007669"/>
    <property type="project" value="TreeGrafter"/>
</dbReference>
<accession>A0A672F831</accession>
<dbReference type="FunFam" id="2.170.300.10:FF:000001">
    <property type="entry name" value="Laminin subunit beta-1"/>
    <property type="match status" value="1"/>
</dbReference>
<dbReference type="Proteomes" id="UP000472267">
    <property type="component" value="Chromosome 5"/>
</dbReference>
<gene>
    <name evidence="17" type="primary">lamb3</name>
</gene>
<dbReference type="GO" id="GO:0043256">
    <property type="term" value="C:laminin complex"/>
    <property type="evidence" value="ECO:0007669"/>
    <property type="project" value="TreeGrafter"/>
</dbReference>
<feature type="disulfide bond" evidence="12">
    <location>
        <begin position="450"/>
        <end position="459"/>
    </location>
</feature>
<dbReference type="GO" id="GO:0016477">
    <property type="term" value="P:cell migration"/>
    <property type="evidence" value="ECO:0007669"/>
    <property type="project" value="TreeGrafter"/>
</dbReference>
<comment type="caution">
    <text evidence="12">Lacks conserved residue(s) required for the propagation of feature annotation.</text>
</comment>
<dbReference type="PROSITE" id="PS00022">
    <property type="entry name" value="EGF_1"/>
    <property type="match status" value="1"/>
</dbReference>
<dbReference type="CDD" id="cd00055">
    <property type="entry name" value="EGF_Lam"/>
    <property type="match status" value="6"/>
</dbReference>
<dbReference type="InterPro" id="IPR050440">
    <property type="entry name" value="Laminin/Netrin_ECM"/>
</dbReference>
<feature type="compositionally biased region" description="Basic and acidic residues" evidence="13">
    <location>
        <begin position="1066"/>
        <end position="1083"/>
    </location>
</feature>
<dbReference type="FunFam" id="2.60.120.260:FF:000073">
    <property type="entry name" value="Laminin subunit beta 3"/>
    <property type="match status" value="1"/>
</dbReference>
<feature type="disulfide bond" evidence="12">
    <location>
        <begin position="547"/>
        <end position="556"/>
    </location>
</feature>
<protein>
    <recommendedName>
        <fullName evidence="19">Laminin, beta 3</fullName>
    </recommendedName>
</protein>
<feature type="domain" description="Laminin EGF-like" evidence="15">
    <location>
        <begin position="478"/>
        <end position="525"/>
    </location>
</feature>
<dbReference type="PROSITE" id="PS50027">
    <property type="entry name" value="EGF_LAM_2"/>
    <property type="match status" value="5"/>
</dbReference>
<feature type="region of interest" description="Disordered" evidence="13">
    <location>
        <begin position="1066"/>
        <end position="1097"/>
    </location>
</feature>
<keyword evidence="7" id="KW-0175">Coiled coil</keyword>
<feature type="disulfide bond" evidence="12">
    <location>
        <begin position="526"/>
        <end position="538"/>
    </location>
</feature>
<keyword evidence="6" id="KW-0677">Repeat</keyword>
<feature type="domain" description="Laminin EGF-like" evidence="15">
    <location>
        <begin position="377"/>
        <end position="428"/>
    </location>
</feature>
<dbReference type="GO" id="GO:0009888">
    <property type="term" value="P:tissue development"/>
    <property type="evidence" value="ECO:0007669"/>
    <property type="project" value="TreeGrafter"/>
</dbReference>
<keyword evidence="3" id="KW-0964">Secreted</keyword>
<dbReference type="Pfam" id="PF00053">
    <property type="entry name" value="EGF_laminin"/>
    <property type="match status" value="5"/>
</dbReference>
<dbReference type="FunFam" id="2.10.25.10:FF:000135">
    <property type="entry name" value="Laminin subunit beta 4"/>
    <property type="match status" value="1"/>
</dbReference>
<feature type="disulfide bond" evidence="12">
    <location>
        <begin position="528"/>
        <end position="545"/>
    </location>
</feature>
<keyword evidence="9" id="KW-0325">Glycoprotein</keyword>
<dbReference type="GO" id="GO:0009887">
    <property type="term" value="P:animal organ morphogenesis"/>
    <property type="evidence" value="ECO:0007669"/>
    <property type="project" value="TreeGrafter"/>
</dbReference>
<evidence type="ECO:0000256" key="9">
    <source>
        <dbReference type="ARBA" id="ARBA00023180"/>
    </source>
</evidence>
<evidence type="ECO:0000259" key="15">
    <source>
        <dbReference type="PROSITE" id="PS50027"/>
    </source>
</evidence>
<feature type="disulfide bond" evidence="12">
    <location>
        <begin position="480"/>
        <end position="497"/>
    </location>
</feature>
<dbReference type="GO" id="GO:0042995">
    <property type="term" value="C:cell projection"/>
    <property type="evidence" value="ECO:0007669"/>
    <property type="project" value="UniProtKB-SubCell"/>
</dbReference>
<evidence type="ECO:0000313" key="18">
    <source>
        <dbReference type="Proteomes" id="UP000472267"/>
    </source>
</evidence>
<dbReference type="Gene3D" id="2.10.25.10">
    <property type="entry name" value="Laminin"/>
    <property type="match status" value="4"/>
</dbReference>
<evidence type="ECO:0000256" key="10">
    <source>
        <dbReference type="ARBA" id="ARBA00023273"/>
    </source>
</evidence>
<evidence type="ECO:0000256" key="1">
    <source>
        <dbReference type="ARBA" id="ARBA00004316"/>
    </source>
</evidence>
<evidence type="ECO:0008006" key="19">
    <source>
        <dbReference type="Google" id="ProtNLM"/>
    </source>
</evidence>
<dbReference type="InParanoid" id="A0A672F831"/>
<feature type="disulfide bond" evidence="12">
    <location>
        <begin position="499"/>
        <end position="508"/>
    </location>
</feature>
<dbReference type="InterPro" id="IPR008211">
    <property type="entry name" value="Laminin_N"/>
</dbReference>
<dbReference type="AlphaFoldDB" id="A0A672F831"/>
<dbReference type="Ensembl" id="ENSSFAT00005003239.1">
    <property type="protein sequence ID" value="ENSSFAP00005003001.1"/>
    <property type="gene ID" value="ENSSFAG00005002072.1"/>
</dbReference>
<feature type="region of interest" description="Disordered" evidence="13">
    <location>
        <begin position="846"/>
        <end position="866"/>
    </location>
</feature>
<dbReference type="InterPro" id="IPR056863">
    <property type="entry name" value="LMN_ATRN_NET-like_EGF"/>
</dbReference>
<proteinExistence type="predicted"/>
<dbReference type="FunFam" id="2.10.25.10:FF:000224">
    <property type="entry name" value="Usherin"/>
    <property type="match status" value="1"/>
</dbReference>
<evidence type="ECO:0000256" key="11">
    <source>
        <dbReference type="ARBA" id="ARBA00023292"/>
    </source>
</evidence>
<evidence type="ECO:0000259" key="16">
    <source>
        <dbReference type="PROSITE" id="PS51117"/>
    </source>
</evidence>